<dbReference type="PANTHER" id="PTHR24291:SF50">
    <property type="entry name" value="BIFUNCTIONAL ALBAFLAVENONE MONOOXYGENASE_TERPENE SYNTHASE"/>
    <property type="match status" value="1"/>
</dbReference>
<dbReference type="AlphaFoldDB" id="A0A814ND02"/>
<dbReference type="EMBL" id="CAJOBC010005174">
    <property type="protein sequence ID" value="CAF3854380.1"/>
    <property type="molecule type" value="Genomic_DNA"/>
</dbReference>
<keyword evidence="2 7" id="KW-0349">Heme</keyword>
<evidence type="ECO:0000256" key="7">
    <source>
        <dbReference type="PIRSR" id="PIRSR602401-1"/>
    </source>
</evidence>
<keyword evidence="4 8" id="KW-0560">Oxidoreductase</keyword>
<dbReference type="GO" id="GO:0005506">
    <property type="term" value="F:iron ion binding"/>
    <property type="evidence" value="ECO:0007669"/>
    <property type="project" value="InterPro"/>
</dbReference>
<dbReference type="PROSITE" id="PS00086">
    <property type="entry name" value="CYTOCHROME_P450"/>
    <property type="match status" value="1"/>
</dbReference>
<dbReference type="InterPro" id="IPR002401">
    <property type="entry name" value="Cyt_P450_E_grp-I"/>
</dbReference>
<gene>
    <name evidence="9" type="ORF">GPM918_LOCUS18152</name>
    <name evidence="10" type="ORF">SRO942_LOCUS18149</name>
</gene>
<dbReference type="Proteomes" id="UP000663829">
    <property type="component" value="Unassembled WGS sequence"/>
</dbReference>
<dbReference type="InterPro" id="IPR036396">
    <property type="entry name" value="Cyt_P450_sf"/>
</dbReference>
<reference evidence="9" key="1">
    <citation type="submission" date="2021-02" db="EMBL/GenBank/DDBJ databases">
        <authorList>
            <person name="Nowell W R."/>
        </authorList>
    </citation>
    <scope>NUCLEOTIDE SEQUENCE</scope>
</reference>
<keyword evidence="3 7" id="KW-0479">Metal-binding</keyword>
<dbReference type="InterPro" id="IPR050196">
    <property type="entry name" value="Cytochrome_P450_Monoox"/>
</dbReference>
<evidence type="ECO:0000313" key="11">
    <source>
        <dbReference type="Proteomes" id="UP000663829"/>
    </source>
</evidence>
<dbReference type="SUPFAM" id="SSF48264">
    <property type="entry name" value="Cytochrome P450"/>
    <property type="match status" value="1"/>
</dbReference>
<dbReference type="GO" id="GO:0004497">
    <property type="term" value="F:monooxygenase activity"/>
    <property type="evidence" value="ECO:0007669"/>
    <property type="project" value="UniProtKB-KW"/>
</dbReference>
<dbReference type="Gene3D" id="1.10.630.10">
    <property type="entry name" value="Cytochrome P450"/>
    <property type="match status" value="1"/>
</dbReference>
<accession>A0A814ND02</accession>
<dbReference type="OrthoDB" id="1470350at2759"/>
<dbReference type="InterPro" id="IPR017972">
    <property type="entry name" value="Cyt_P450_CS"/>
</dbReference>
<comment type="caution">
    <text evidence="9">The sequence shown here is derived from an EMBL/GenBank/DDBJ whole genome shotgun (WGS) entry which is preliminary data.</text>
</comment>
<evidence type="ECO:0000256" key="8">
    <source>
        <dbReference type="RuleBase" id="RU000461"/>
    </source>
</evidence>
<feature type="binding site" description="axial binding residue" evidence="7">
    <location>
        <position position="434"/>
    </location>
    <ligand>
        <name>heme</name>
        <dbReference type="ChEBI" id="CHEBI:30413"/>
    </ligand>
    <ligandPart>
        <name>Fe</name>
        <dbReference type="ChEBI" id="CHEBI:18248"/>
    </ligandPart>
</feature>
<evidence type="ECO:0000256" key="5">
    <source>
        <dbReference type="ARBA" id="ARBA00023004"/>
    </source>
</evidence>
<evidence type="ECO:0000313" key="9">
    <source>
        <dbReference type="EMBL" id="CAF1088862.1"/>
    </source>
</evidence>
<evidence type="ECO:0000256" key="4">
    <source>
        <dbReference type="ARBA" id="ARBA00023002"/>
    </source>
</evidence>
<sequence length="474" mass="54774">MSFFILNPYRIYRIFLRQQIRGRYTPVIGDLLNVARAKARGEMLQFMDKMFDEYGQYYHSSLGPVARFLTCDPSIMQYVLKKNVKSYHKSLIMKYILGTLLGMENLLMAEDEVHQLHRRIIGPVFQHQNLISMLSLMTDKTELIINKWKRLMDETTKSYVDLDFHVEMANLTLDIVCGCLFGTDLINNIEIHRFIYNSVTNAYRETEKRLFNMIGIIPILKDLPLPSKLRMDKGKQEVKKVILKIIKDRKDGHSSAACKGADLLDLLLSAQSESGQKLTDEQIYEEALTFVMAGHETTSNLMTWTFYNLTQHPIAYETCRKELDKVLNRGLPNPQNLSQLTYTEAILKESLRIHQPVPLISRTAIEDNDVVAHDGKTIRIPKGVEILLNFYSLHHSDRYWPNPNEFNPDRFLDDKKMNIIPHTLLPFSSGSRSCVGQNFAMLEAKVMLSRILQEFDLELLPGQKIVPDILVTMR</sequence>
<evidence type="ECO:0000256" key="6">
    <source>
        <dbReference type="ARBA" id="ARBA00023033"/>
    </source>
</evidence>
<evidence type="ECO:0000256" key="3">
    <source>
        <dbReference type="ARBA" id="ARBA00022723"/>
    </source>
</evidence>
<dbReference type="GO" id="GO:0016705">
    <property type="term" value="F:oxidoreductase activity, acting on paired donors, with incorporation or reduction of molecular oxygen"/>
    <property type="evidence" value="ECO:0007669"/>
    <property type="project" value="InterPro"/>
</dbReference>
<keyword evidence="6 8" id="KW-0503">Monooxygenase</keyword>
<dbReference type="PRINTS" id="PR00385">
    <property type="entry name" value="P450"/>
</dbReference>
<evidence type="ECO:0000313" key="10">
    <source>
        <dbReference type="EMBL" id="CAF3854380.1"/>
    </source>
</evidence>
<keyword evidence="5 7" id="KW-0408">Iron</keyword>
<dbReference type="PRINTS" id="PR00463">
    <property type="entry name" value="EP450I"/>
</dbReference>
<comment type="cofactor">
    <cofactor evidence="7">
        <name>heme</name>
        <dbReference type="ChEBI" id="CHEBI:30413"/>
    </cofactor>
</comment>
<keyword evidence="11" id="KW-1185">Reference proteome</keyword>
<organism evidence="9 11">
    <name type="scientific">Didymodactylos carnosus</name>
    <dbReference type="NCBI Taxonomy" id="1234261"/>
    <lineage>
        <taxon>Eukaryota</taxon>
        <taxon>Metazoa</taxon>
        <taxon>Spiralia</taxon>
        <taxon>Gnathifera</taxon>
        <taxon>Rotifera</taxon>
        <taxon>Eurotatoria</taxon>
        <taxon>Bdelloidea</taxon>
        <taxon>Philodinida</taxon>
        <taxon>Philodinidae</taxon>
        <taxon>Didymodactylos</taxon>
    </lineage>
</organism>
<dbReference type="Proteomes" id="UP000681722">
    <property type="component" value="Unassembled WGS sequence"/>
</dbReference>
<evidence type="ECO:0008006" key="12">
    <source>
        <dbReference type="Google" id="ProtNLM"/>
    </source>
</evidence>
<dbReference type="EMBL" id="CAJNOQ010005174">
    <property type="protein sequence ID" value="CAF1088862.1"/>
    <property type="molecule type" value="Genomic_DNA"/>
</dbReference>
<dbReference type="GO" id="GO:0020037">
    <property type="term" value="F:heme binding"/>
    <property type="evidence" value="ECO:0007669"/>
    <property type="project" value="InterPro"/>
</dbReference>
<dbReference type="PANTHER" id="PTHR24291">
    <property type="entry name" value="CYTOCHROME P450 FAMILY 4"/>
    <property type="match status" value="1"/>
</dbReference>
<dbReference type="InterPro" id="IPR001128">
    <property type="entry name" value="Cyt_P450"/>
</dbReference>
<name>A0A814ND02_9BILA</name>
<evidence type="ECO:0000256" key="2">
    <source>
        <dbReference type="ARBA" id="ARBA00022617"/>
    </source>
</evidence>
<comment type="similarity">
    <text evidence="1 8">Belongs to the cytochrome P450 family.</text>
</comment>
<evidence type="ECO:0000256" key="1">
    <source>
        <dbReference type="ARBA" id="ARBA00010617"/>
    </source>
</evidence>
<proteinExistence type="inferred from homology"/>
<dbReference type="Pfam" id="PF00067">
    <property type="entry name" value="p450"/>
    <property type="match status" value="1"/>
</dbReference>
<protein>
    <recommendedName>
        <fullName evidence="12">Cytochrome P450</fullName>
    </recommendedName>
</protein>